<dbReference type="InterPro" id="IPR036366">
    <property type="entry name" value="PGBDSf"/>
</dbReference>
<name>A0A0G0GMH0_9BACT</name>
<evidence type="ECO:0000313" key="4">
    <source>
        <dbReference type="EMBL" id="KKQ27355.1"/>
    </source>
</evidence>
<proteinExistence type="predicted"/>
<dbReference type="InterPro" id="IPR003961">
    <property type="entry name" value="FN3_dom"/>
</dbReference>
<dbReference type="InterPro" id="IPR036365">
    <property type="entry name" value="PGBD-like_sf"/>
</dbReference>
<dbReference type="InterPro" id="IPR050964">
    <property type="entry name" value="Striated_Muscle_Regulatory"/>
</dbReference>
<dbReference type="EMBL" id="LBSX01000010">
    <property type="protein sequence ID" value="KKQ27355.1"/>
    <property type="molecule type" value="Genomic_DNA"/>
</dbReference>
<evidence type="ECO:0000259" key="3">
    <source>
        <dbReference type="PROSITE" id="PS50853"/>
    </source>
</evidence>
<dbReference type="CDD" id="cd00063">
    <property type="entry name" value="FN3"/>
    <property type="match status" value="1"/>
</dbReference>
<feature type="region of interest" description="Disordered" evidence="2">
    <location>
        <begin position="526"/>
        <end position="563"/>
    </location>
</feature>
<sequence>MYSDGTTSTISSATTTSITGLTPNTEYTFAVRAQYLSSSTLYTAYSVSSTVTSTLADNNAPSFSLSDGSFATNGTGLYTAVGVIIDVDNDSPLSLYIDYSLDSGSTWSSSTIGSTTQGSISTTGTINGITGDNHGVGITFTWDTQADGVTVTTTAMLRMTPFDGTDYGSTVTTSAFTVDNIDPSAPTISTSTPSTTGITVEWNAIAGASTYTVSTTAGSTTTTSETSVTYSSLTPNTQYSIQIFATDAYGNASSYSTATSTYTLASTPTAPTVTVASTTILNVTVADDGATTYAVKVVTGATTKYLQADGTIGDSAVWFTYAQLGGGLANGDEVVTSYTPASAVYTLANQASTPTIGTPTTSTLPITINVNSNPAVITYAVYNSTDGNYLDTAGASTSTAVYSTTSTLGSSFAATGLSPNTAYEFTVIARNEDDVDAATSTASTETYTNPDIPGTPSVTATGQTTMTVTWSANSNGTGNVYELYNVTDSSIVATTTAVSYSVTGLTANTSYVFKVRAQYLSNSSTYSSYSSNSTAVSTDATPATPASSGGGSAPAPTPPSAPTTVAPAIVSLTLTPNSPQTVSIGNTSHTVTASTPSSNGSVTITIQSDPITITLKPGEEMLVDTNKDNKDDIFVRYDSLEGDNVKLTISAIEDLEFSINQALSTTDKQVVTLYFNSPDASLVAISNSSDFTNVSFETYTPTKPWTLTPGNGLKTVYVKFRTAEGGTREVSDNITLTNQATDQVNGTVCTLTPEQSYKLLNSPAVYYITTDCTKRAFTKSNIFFTYFTSWNDVNITTKEKLDSIPNDTLGFMSYGPKYDPKYGALVKIVSDPKVYLLLNTEKYWITSELVFNALKYAWNWIEDVDARLLNKYTIGSEINYTDHHPNYTLVKYKDNNKVYRLEPNNEGVQTKRWIADEATFNSLNFRWDRIVTVSDTEVYETGEDLGVEVVNTQTSKYTFTSFLSLGSIGEEVKQLQIRLQELGYLDKDITPTTNFGPATQQAVIKLQTEHNLVPAEGYVGPGTRAILNGN</sequence>
<dbReference type="InterPro" id="IPR013783">
    <property type="entry name" value="Ig-like_fold"/>
</dbReference>
<gene>
    <name evidence="4" type="ORF">US42_C0010G0002</name>
</gene>
<dbReference type="InterPro" id="IPR036116">
    <property type="entry name" value="FN3_sf"/>
</dbReference>
<dbReference type="InterPro" id="IPR002477">
    <property type="entry name" value="Peptidoglycan-bd-like"/>
</dbReference>
<feature type="domain" description="Fibronectin type-III" evidence="3">
    <location>
        <begin position="1"/>
        <end position="57"/>
    </location>
</feature>
<feature type="domain" description="Fibronectin type-III" evidence="3">
    <location>
        <begin position="348"/>
        <end position="451"/>
    </location>
</feature>
<dbReference type="PANTHER" id="PTHR13817">
    <property type="entry name" value="TITIN"/>
    <property type="match status" value="1"/>
</dbReference>
<dbReference type="PROSITE" id="PS50853">
    <property type="entry name" value="FN3"/>
    <property type="match status" value="4"/>
</dbReference>
<feature type="compositionally biased region" description="Low complexity" evidence="2">
    <location>
        <begin position="526"/>
        <end position="547"/>
    </location>
</feature>
<dbReference type="Pfam" id="PF01471">
    <property type="entry name" value="PG_binding_1"/>
    <property type="match status" value="1"/>
</dbReference>
<dbReference type="Pfam" id="PF00041">
    <property type="entry name" value="fn3"/>
    <property type="match status" value="1"/>
</dbReference>
<dbReference type="Gene3D" id="1.10.101.10">
    <property type="entry name" value="PGBD-like superfamily/PGBD"/>
    <property type="match status" value="1"/>
</dbReference>
<dbReference type="SMART" id="SM00060">
    <property type="entry name" value="FN3"/>
    <property type="match status" value="3"/>
</dbReference>
<dbReference type="AlphaFoldDB" id="A0A0G0GMH0"/>
<accession>A0A0G0GMH0</accession>
<evidence type="ECO:0000313" key="5">
    <source>
        <dbReference type="Proteomes" id="UP000034849"/>
    </source>
</evidence>
<feature type="domain" description="Fibronectin type-III" evidence="3">
    <location>
        <begin position="452"/>
        <end position="537"/>
    </location>
</feature>
<evidence type="ECO:0000256" key="2">
    <source>
        <dbReference type="SAM" id="MobiDB-lite"/>
    </source>
</evidence>
<comment type="caution">
    <text evidence="4">The sequence shown here is derived from an EMBL/GenBank/DDBJ whole genome shotgun (WGS) entry which is preliminary data.</text>
</comment>
<dbReference type="STRING" id="1619046.US42_C0010G0002"/>
<dbReference type="PANTHER" id="PTHR13817:SF151">
    <property type="entry name" value="TITIN"/>
    <property type="match status" value="1"/>
</dbReference>
<reference evidence="4 5" key="1">
    <citation type="journal article" date="2015" name="Nature">
        <title>rRNA introns, odd ribosomes, and small enigmatic genomes across a large radiation of phyla.</title>
        <authorList>
            <person name="Brown C.T."/>
            <person name="Hug L.A."/>
            <person name="Thomas B.C."/>
            <person name="Sharon I."/>
            <person name="Castelle C.J."/>
            <person name="Singh A."/>
            <person name="Wilkins M.J."/>
            <person name="Williams K.H."/>
            <person name="Banfield J.F."/>
        </authorList>
    </citation>
    <scope>NUCLEOTIDE SEQUENCE [LARGE SCALE GENOMIC DNA]</scope>
</reference>
<dbReference type="SUPFAM" id="SSF47090">
    <property type="entry name" value="PGBD-like"/>
    <property type="match status" value="1"/>
</dbReference>
<evidence type="ECO:0000256" key="1">
    <source>
        <dbReference type="ARBA" id="ARBA00022737"/>
    </source>
</evidence>
<dbReference type="Proteomes" id="UP000034849">
    <property type="component" value="Unassembled WGS sequence"/>
</dbReference>
<dbReference type="SUPFAM" id="SSF49265">
    <property type="entry name" value="Fibronectin type III"/>
    <property type="match status" value="2"/>
</dbReference>
<organism evidence="4 5">
    <name type="scientific">Candidatus Magasanikbacteria bacterium GW2011_GWC2_37_14</name>
    <dbReference type="NCBI Taxonomy" id="1619046"/>
    <lineage>
        <taxon>Bacteria</taxon>
        <taxon>Candidatus Magasanikiibacteriota</taxon>
    </lineage>
</organism>
<keyword evidence="1" id="KW-0677">Repeat</keyword>
<feature type="domain" description="Fibronectin type-III" evidence="3">
    <location>
        <begin position="182"/>
        <end position="266"/>
    </location>
</feature>
<dbReference type="Gene3D" id="2.60.40.10">
    <property type="entry name" value="Immunoglobulins"/>
    <property type="match status" value="4"/>
</dbReference>
<protein>
    <recommendedName>
        <fullName evidence="3">Fibronectin type-III domain-containing protein</fullName>
    </recommendedName>
</protein>